<evidence type="ECO:0000313" key="2">
    <source>
        <dbReference type="Proteomes" id="UP000625711"/>
    </source>
</evidence>
<name>A0A834MAD6_RHYFE</name>
<protein>
    <submittedName>
        <fullName evidence="1">Uncharacterized protein</fullName>
    </submittedName>
</protein>
<dbReference type="AlphaFoldDB" id="A0A834MAD6"/>
<keyword evidence="2" id="KW-1185">Reference proteome</keyword>
<organism evidence="1 2">
    <name type="scientific">Rhynchophorus ferrugineus</name>
    <name type="common">Red palm weevil</name>
    <name type="synonym">Curculio ferrugineus</name>
    <dbReference type="NCBI Taxonomy" id="354439"/>
    <lineage>
        <taxon>Eukaryota</taxon>
        <taxon>Metazoa</taxon>
        <taxon>Ecdysozoa</taxon>
        <taxon>Arthropoda</taxon>
        <taxon>Hexapoda</taxon>
        <taxon>Insecta</taxon>
        <taxon>Pterygota</taxon>
        <taxon>Neoptera</taxon>
        <taxon>Endopterygota</taxon>
        <taxon>Coleoptera</taxon>
        <taxon>Polyphaga</taxon>
        <taxon>Cucujiformia</taxon>
        <taxon>Curculionidae</taxon>
        <taxon>Dryophthorinae</taxon>
        <taxon>Rhynchophorus</taxon>
    </lineage>
</organism>
<reference evidence="1" key="1">
    <citation type="submission" date="2020-08" db="EMBL/GenBank/DDBJ databases">
        <title>Genome sequencing and assembly of the red palm weevil Rhynchophorus ferrugineus.</title>
        <authorList>
            <person name="Dias G.B."/>
            <person name="Bergman C.M."/>
            <person name="Manee M."/>
        </authorList>
    </citation>
    <scope>NUCLEOTIDE SEQUENCE</scope>
    <source>
        <strain evidence="1">AA-2017</strain>
        <tissue evidence="1">Whole larva</tissue>
    </source>
</reference>
<dbReference type="Proteomes" id="UP000625711">
    <property type="component" value="Unassembled WGS sequence"/>
</dbReference>
<gene>
    <name evidence="1" type="ORF">GWI33_014734</name>
</gene>
<evidence type="ECO:0000313" key="1">
    <source>
        <dbReference type="EMBL" id="KAF7272475.1"/>
    </source>
</evidence>
<sequence>MSIEDDERNGRPKEIYSDRVKGGRGRARYTFMRSPLSRKATHALNGFRSGVLDAIRAGKQDRSLARSLWPLTVKIFEGDIGSPTKKNPGKLKVIFLNKFGI</sequence>
<dbReference type="EMBL" id="JAACXV010013759">
    <property type="protein sequence ID" value="KAF7272475.1"/>
    <property type="molecule type" value="Genomic_DNA"/>
</dbReference>
<accession>A0A834MAD6</accession>
<proteinExistence type="predicted"/>
<comment type="caution">
    <text evidence="1">The sequence shown here is derived from an EMBL/GenBank/DDBJ whole genome shotgun (WGS) entry which is preliminary data.</text>
</comment>